<keyword evidence="2" id="KW-1185">Reference proteome</keyword>
<dbReference type="RefSeq" id="WP_034626248.1">
    <property type="nucleotide sequence ID" value="NZ_AXNT01000020.1"/>
</dbReference>
<comment type="caution">
    <text evidence="1">The sequence shown here is derived from an EMBL/GenBank/DDBJ whole genome shotgun (WGS) entry which is preliminary data.</text>
</comment>
<dbReference type="STRING" id="1408250.Q760_07980"/>
<dbReference type="Proteomes" id="UP000029833">
    <property type="component" value="Unassembled WGS sequence"/>
</dbReference>
<gene>
    <name evidence="1" type="ORF">Q760_07980</name>
</gene>
<dbReference type="AlphaFoldDB" id="A0A0A0BBG2"/>
<accession>A0A0A0BBG2</accession>
<name>A0A0A0BBG2_9CELL</name>
<evidence type="ECO:0000313" key="2">
    <source>
        <dbReference type="Proteomes" id="UP000029833"/>
    </source>
</evidence>
<proteinExistence type="predicted"/>
<evidence type="ECO:0000313" key="1">
    <source>
        <dbReference type="EMBL" id="KGM03239.1"/>
    </source>
</evidence>
<protein>
    <submittedName>
        <fullName evidence="1">Uncharacterized protein</fullName>
    </submittedName>
</protein>
<reference evidence="1 2" key="1">
    <citation type="submission" date="2013-10" db="EMBL/GenBank/DDBJ databases">
        <authorList>
            <person name="Wang G."/>
            <person name="Zhuang W."/>
        </authorList>
    </citation>
    <scope>NUCLEOTIDE SEQUENCE [LARGE SCALE GENOMIC DNA]</scope>
    <source>
        <strain evidence="1 2">DSM 20118</strain>
    </source>
</reference>
<dbReference type="EMBL" id="AXNT01000020">
    <property type="protein sequence ID" value="KGM03239.1"/>
    <property type="molecule type" value="Genomic_DNA"/>
</dbReference>
<organism evidence="1 2">
    <name type="scientific">Cellulomonas cellasea DSM 20118</name>
    <dbReference type="NCBI Taxonomy" id="1408250"/>
    <lineage>
        <taxon>Bacteria</taxon>
        <taxon>Bacillati</taxon>
        <taxon>Actinomycetota</taxon>
        <taxon>Actinomycetes</taxon>
        <taxon>Micrococcales</taxon>
        <taxon>Cellulomonadaceae</taxon>
        <taxon>Cellulomonas</taxon>
    </lineage>
</organism>
<sequence length="117" mass="12926">MTWDALEQQIRKVLDNAEPAVAALVSETLSWASERDVRVKRNKAIHDEWPLTAEDGLWVTRFNKRSGGLTVVGSQEQAFGVLAETAEQLSELAGRLDAITRSVARSRVTPAGRELPK</sequence>